<dbReference type="EMBL" id="OCST01000001">
    <property type="protein sequence ID" value="SOE48400.1"/>
    <property type="molecule type" value="Genomic_DNA"/>
</dbReference>
<dbReference type="InterPro" id="IPR025406">
    <property type="entry name" value="DUF4132"/>
</dbReference>
<keyword evidence="3" id="KW-1185">Reference proteome</keyword>
<evidence type="ECO:0000313" key="2">
    <source>
        <dbReference type="EMBL" id="SOE48400.1"/>
    </source>
</evidence>
<evidence type="ECO:0000313" key="3">
    <source>
        <dbReference type="Proteomes" id="UP000219440"/>
    </source>
</evidence>
<organism evidence="2 3">
    <name type="scientific">Salinibacterium xinjiangense</name>
    <dbReference type="NCBI Taxonomy" id="386302"/>
    <lineage>
        <taxon>Bacteria</taxon>
        <taxon>Bacillati</taxon>
        <taxon>Actinomycetota</taxon>
        <taxon>Actinomycetes</taxon>
        <taxon>Micrococcales</taxon>
        <taxon>Microbacteriaceae</taxon>
        <taxon>Salinibacterium</taxon>
    </lineage>
</organism>
<evidence type="ECO:0000259" key="1">
    <source>
        <dbReference type="Pfam" id="PF13569"/>
    </source>
</evidence>
<proteinExistence type="predicted"/>
<dbReference type="OrthoDB" id="9763697at2"/>
<name>A0A2C8YDI8_9MICO</name>
<feature type="domain" description="DUF4132" evidence="1">
    <location>
        <begin position="914"/>
        <end position="1086"/>
    </location>
</feature>
<dbReference type="RefSeq" id="WP_097059427.1">
    <property type="nucleotide sequence ID" value="NZ_BMLC01000002.1"/>
</dbReference>
<sequence length="1168" mass="126914">MTTVDPRTLLAESFSELDSRVLSDVLSYVFVGRDVKFPSRLREKHRLAIAAIRPQTRASFYLHLDSIDRADDQVIVRLGRLLVATKPSWYPWPQHVPASIWAVLHDAQDSAFGPANDSPTFTSITIDRITALLALEGVLPDAIPALLVQLLVGTSQRSADYKVRGLQTIPGIVEFVAAHPEALRSQAERFNEDALLEVARLASIEPSIAAAQADVLAYCAIRFDTPLGRAALAVVGSLPIDTQVAVLEPLIAATTEPHRGRVITAIERIPDRAAAIGILERALSRGGLGSVAIDRAIQRLAIYELSGTPEVATASTMVPWEEHSLDAASVDSMRVALVSFRETQERVLASMKSATDESITHFPGSYSNSVINVHGRWITDIDATLAAMPTIVDYLSGKAPHPGSNLLEPLSRQGVRERIIGLQPINRVRISARPDRVAVLHGAWVERGTSDVRPAADALVRSGHTEEEAHDVIVRLALTNCWGAPALAPVQFVDYMAQYPDVFDVILGLKLGMRPVSWADLRDDVLAILEESPVLATRYLPVVTELAIGHKKTHRARAQRVLEKHGLAERIAEESLRATSTAARIAAALWVEQLGGAGAVEALSRQFDRERTPAVSATLLGALERLGQNIGAYLQPATLEAEAIAGLARATPKGLMWFPFDELPSARYLDGAPVPASLLRWWVILGFTLKDPAGAGLLPLYVRALDTASAVSLGRFVLATWLARDATHDDETLMNRALSAMTRLAHALSMSGRGHAEAGKHAEGLFDLFEENRERLSESTPSAISDKGILALACLVPGEELATIAREFMRRQHLKRAQIEALLIVLSLSDEPAPVQLLVATGRRYRTAFLQNAARMLVDVVAARRGWTPDELADRMIPTAGIDGSRTVELDYGPRTFVARLGTNLKLSLETVDGKLLRTLPSPRQDDEGAPAAKVQLAASRKELTSVVAAQRRRLYDAMCFRREWNGAQWCELLLGHPIVGVLTTGLVWHIDGIAGRPDLSGVVRTIAGQALDIAQDARISVAHSTTLSAAAVAAWRETHTLVALGFDQFGASAVDVDGTESHRFDFEGTPSESFRLRSRARAREWDRGETGDGASFDEYIKRFDQAGLEGVVGFSGSALPETNIPIELGAFSVRRIRKGQGEQVRFSEIPPALLAELFADYLAFGAD</sequence>
<dbReference type="Pfam" id="PF13569">
    <property type="entry name" value="DUF4132"/>
    <property type="match status" value="1"/>
</dbReference>
<dbReference type="Proteomes" id="UP000219440">
    <property type="component" value="Unassembled WGS sequence"/>
</dbReference>
<dbReference type="AlphaFoldDB" id="A0A2C8YDI8"/>
<reference evidence="2 3" key="1">
    <citation type="submission" date="2017-09" db="EMBL/GenBank/DDBJ databases">
        <authorList>
            <person name="Ehlers B."/>
            <person name="Leendertz F.H."/>
        </authorList>
    </citation>
    <scope>NUCLEOTIDE SEQUENCE [LARGE SCALE GENOMIC DNA]</scope>
    <source>
        <strain evidence="2 3">CGMCC 1.05381</strain>
    </source>
</reference>
<accession>A0A2C8YDI8</accession>
<gene>
    <name evidence="2" type="ORF">SAMN06296378_0253</name>
</gene>
<protein>
    <recommendedName>
        <fullName evidence="1">DUF4132 domain-containing protein</fullName>
    </recommendedName>
</protein>